<name>A0A067NQP8_PLEO1</name>
<gene>
    <name evidence="1" type="ORF">PLEOSDRAFT_1090195</name>
</gene>
<reference evidence="2" key="1">
    <citation type="journal article" date="2014" name="Proc. Natl. Acad. Sci. U.S.A.">
        <title>Extensive sampling of basidiomycete genomes demonstrates inadequacy of the white-rot/brown-rot paradigm for wood decay fungi.</title>
        <authorList>
            <person name="Riley R."/>
            <person name="Salamov A.A."/>
            <person name="Brown D.W."/>
            <person name="Nagy L.G."/>
            <person name="Floudas D."/>
            <person name="Held B.W."/>
            <person name="Levasseur A."/>
            <person name="Lombard V."/>
            <person name="Morin E."/>
            <person name="Otillar R."/>
            <person name="Lindquist E.A."/>
            <person name="Sun H."/>
            <person name="LaButti K.M."/>
            <person name="Schmutz J."/>
            <person name="Jabbour D."/>
            <person name="Luo H."/>
            <person name="Baker S.E."/>
            <person name="Pisabarro A.G."/>
            <person name="Walton J.D."/>
            <person name="Blanchette R.A."/>
            <person name="Henrissat B."/>
            <person name="Martin F."/>
            <person name="Cullen D."/>
            <person name="Hibbett D.S."/>
            <person name="Grigoriev I.V."/>
        </authorList>
    </citation>
    <scope>NUCLEOTIDE SEQUENCE [LARGE SCALE GENOMIC DNA]</scope>
    <source>
        <strain evidence="2">PC15</strain>
    </source>
</reference>
<dbReference type="InParanoid" id="A0A067NQP8"/>
<accession>A0A067NQP8</accession>
<sequence length="81" mass="8753">MSEGRSRSIMHLKAMQWLSVEHALAAGRGVCRIKEYSITDGSKSPSSESFSRAPTDVKEANLYSHTDYAGLADAISSTTTT</sequence>
<dbReference type="HOGENOM" id="CLU_2574867_0_0_1"/>
<proteinExistence type="predicted"/>
<dbReference type="EMBL" id="KL198010">
    <property type="protein sequence ID" value="KDQ25966.1"/>
    <property type="molecule type" value="Genomic_DNA"/>
</dbReference>
<evidence type="ECO:0000313" key="2">
    <source>
        <dbReference type="Proteomes" id="UP000027073"/>
    </source>
</evidence>
<protein>
    <submittedName>
        <fullName evidence="1">Uncharacterized protein</fullName>
    </submittedName>
</protein>
<dbReference type="AlphaFoldDB" id="A0A067NQP8"/>
<dbReference type="VEuPathDB" id="FungiDB:PLEOSDRAFT_1090195"/>
<organism evidence="1 2">
    <name type="scientific">Pleurotus ostreatus (strain PC15)</name>
    <name type="common">Oyster mushroom</name>
    <dbReference type="NCBI Taxonomy" id="1137138"/>
    <lineage>
        <taxon>Eukaryota</taxon>
        <taxon>Fungi</taxon>
        <taxon>Dikarya</taxon>
        <taxon>Basidiomycota</taxon>
        <taxon>Agaricomycotina</taxon>
        <taxon>Agaricomycetes</taxon>
        <taxon>Agaricomycetidae</taxon>
        <taxon>Agaricales</taxon>
        <taxon>Pleurotineae</taxon>
        <taxon>Pleurotaceae</taxon>
        <taxon>Pleurotus</taxon>
    </lineage>
</organism>
<dbReference type="Proteomes" id="UP000027073">
    <property type="component" value="Unassembled WGS sequence"/>
</dbReference>
<evidence type="ECO:0000313" key="1">
    <source>
        <dbReference type="EMBL" id="KDQ25966.1"/>
    </source>
</evidence>